<name>A0A074YBJ9_AURPU</name>
<dbReference type="EMBL" id="KL584982">
    <property type="protein sequence ID" value="KEQ84221.1"/>
    <property type="molecule type" value="Genomic_DNA"/>
</dbReference>
<evidence type="ECO:0000313" key="3">
    <source>
        <dbReference type="Proteomes" id="UP000030706"/>
    </source>
</evidence>
<dbReference type="OrthoDB" id="4772757at2759"/>
<keyword evidence="3" id="KW-1185">Reference proteome</keyword>
<dbReference type="PROSITE" id="PS50088">
    <property type="entry name" value="ANK_REPEAT"/>
    <property type="match status" value="1"/>
</dbReference>
<dbReference type="HOGENOM" id="CLU_2739603_0_0_1"/>
<dbReference type="InterPro" id="IPR002110">
    <property type="entry name" value="Ankyrin_rpt"/>
</dbReference>
<dbReference type="RefSeq" id="XP_029760408.1">
    <property type="nucleotide sequence ID" value="XM_029905436.1"/>
</dbReference>
<dbReference type="InterPro" id="IPR036770">
    <property type="entry name" value="Ankyrin_rpt-contain_sf"/>
</dbReference>
<evidence type="ECO:0000256" key="1">
    <source>
        <dbReference type="PROSITE-ProRule" id="PRU00023"/>
    </source>
</evidence>
<dbReference type="GeneID" id="40747742"/>
<dbReference type="PROSITE" id="PS50297">
    <property type="entry name" value="ANK_REP_REGION"/>
    <property type="match status" value="1"/>
</dbReference>
<protein>
    <submittedName>
        <fullName evidence="2">Uncharacterized protein</fullName>
    </submittedName>
</protein>
<feature type="repeat" description="ANK" evidence="1">
    <location>
        <begin position="18"/>
        <end position="50"/>
    </location>
</feature>
<proteinExistence type="predicted"/>
<organism evidence="2 3">
    <name type="scientific">Aureobasidium pullulans EXF-150</name>
    <dbReference type="NCBI Taxonomy" id="1043002"/>
    <lineage>
        <taxon>Eukaryota</taxon>
        <taxon>Fungi</taxon>
        <taxon>Dikarya</taxon>
        <taxon>Ascomycota</taxon>
        <taxon>Pezizomycotina</taxon>
        <taxon>Dothideomycetes</taxon>
        <taxon>Dothideomycetidae</taxon>
        <taxon>Dothideales</taxon>
        <taxon>Saccotheciaceae</taxon>
        <taxon>Aureobasidium</taxon>
    </lineage>
</organism>
<dbReference type="Proteomes" id="UP000030706">
    <property type="component" value="Unassembled WGS sequence"/>
</dbReference>
<accession>A0A074YBJ9</accession>
<sequence>MVRMLLNFGANPNPQNSDESIPLRLAEAQGHTEVVDLLLESGAEITGVSCAVLESSTPQSDRSEWFNAEEH</sequence>
<dbReference type="Pfam" id="PF00023">
    <property type="entry name" value="Ank"/>
    <property type="match status" value="1"/>
</dbReference>
<keyword evidence="1" id="KW-0040">ANK repeat</keyword>
<dbReference type="SUPFAM" id="SSF48403">
    <property type="entry name" value="Ankyrin repeat"/>
    <property type="match status" value="1"/>
</dbReference>
<evidence type="ECO:0000313" key="2">
    <source>
        <dbReference type="EMBL" id="KEQ84221.1"/>
    </source>
</evidence>
<reference evidence="2 3" key="1">
    <citation type="journal article" date="2014" name="BMC Genomics">
        <title>Genome sequencing of four Aureobasidium pullulans varieties: biotechnological potential, stress tolerance, and description of new species.</title>
        <authorList>
            <person name="Gostin Ar C."/>
            <person name="Ohm R.A."/>
            <person name="Kogej T."/>
            <person name="Sonjak S."/>
            <person name="Turk M."/>
            <person name="Zajc J."/>
            <person name="Zalar P."/>
            <person name="Grube M."/>
            <person name="Sun H."/>
            <person name="Han J."/>
            <person name="Sharma A."/>
            <person name="Chiniquy J."/>
            <person name="Ngan C.Y."/>
            <person name="Lipzen A."/>
            <person name="Barry K."/>
            <person name="Grigoriev I.V."/>
            <person name="Gunde-Cimerman N."/>
        </authorList>
    </citation>
    <scope>NUCLEOTIDE SEQUENCE [LARGE SCALE GENOMIC DNA]</scope>
    <source>
        <strain evidence="2 3">EXF-150</strain>
    </source>
</reference>
<gene>
    <name evidence="2" type="ORF">M438DRAFT_345375</name>
</gene>
<dbReference type="Gene3D" id="1.25.40.20">
    <property type="entry name" value="Ankyrin repeat-containing domain"/>
    <property type="match status" value="1"/>
</dbReference>
<dbReference type="AlphaFoldDB" id="A0A074YBJ9"/>